<dbReference type="AlphaFoldDB" id="A0A8S1REU3"/>
<keyword evidence="1" id="KW-1133">Transmembrane helix</keyword>
<evidence type="ECO:0000313" key="5">
    <source>
        <dbReference type="Proteomes" id="UP000692954"/>
    </source>
</evidence>
<proteinExistence type="predicted"/>
<dbReference type="InterPro" id="IPR013766">
    <property type="entry name" value="Thioredoxin_domain"/>
</dbReference>
<keyword evidence="1" id="KW-0472">Membrane</keyword>
<keyword evidence="1" id="KW-0812">Transmembrane</keyword>
<accession>A0A8S1REU3</accession>
<dbReference type="OrthoDB" id="10408314at2759"/>
<feature type="chain" id="PRO_5035847379" description="Thioredoxin domain-containing protein" evidence="2">
    <location>
        <begin position="18"/>
        <end position="265"/>
    </location>
</feature>
<feature type="signal peptide" evidence="2">
    <location>
        <begin position="1"/>
        <end position="17"/>
    </location>
</feature>
<keyword evidence="5" id="KW-1185">Reference proteome</keyword>
<dbReference type="Pfam" id="PF00085">
    <property type="entry name" value="Thioredoxin"/>
    <property type="match status" value="1"/>
</dbReference>
<gene>
    <name evidence="4" type="ORF">PSON_ATCC_30995.1.T1590119</name>
</gene>
<dbReference type="Proteomes" id="UP000692954">
    <property type="component" value="Unassembled WGS sequence"/>
</dbReference>
<feature type="domain" description="Thioredoxin" evidence="3">
    <location>
        <begin position="45"/>
        <end position="111"/>
    </location>
</feature>
<reference evidence="4" key="1">
    <citation type="submission" date="2021-01" db="EMBL/GenBank/DDBJ databases">
        <authorList>
            <consortium name="Genoscope - CEA"/>
            <person name="William W."/>
        </authorList>
    </citation>
    <scope>NUCLEOTIDE SEQUENCE</scope>
</reference>
<evidence type="ECO:0000259" key="3">
    <source>
        <dbReference type="Pfam" id="PF00085"/>
    </source>
</evidence>
<evidence type="ECO:0000313" key="4">
    <source>
        <dbReference type="EMBL" id="CAD8125520.1"/>
    </source>
</evidence>
<comment type="caution">
    <text evidence="4">The sequence shown here is derived from an EMBL/GenBank/DDBJ whole genome shotgun (WGS) entry which is preliminary data.</text>
</comment>
<protein>
    <recommendedName>
        <fullName evidence="3">Thioredoxin domain-containing protein</fullName>
    </recommendedName>
</protein>
<evidence type="ECO:0000256" key="2">
    <source>
        <dbReference type="SAM" id="SignalP"/>
    </source>
</evidence>
<sequence>MILFYILLTIGQASFQGDRINKQEFENLVNSDQDLLLLIIKDDEMITLWNELYQQHSDSIFMGFIDCREAHDLCSELNIESTPQLVFVDKAAKALIYFDGEMNSDSIQKWLIGDHDHSEEEYEIYIEVDQPKINENIQWVTDVENDDINVDDNDQNNNKELFEIDYHNDYHSDNLEKIKYEELQQLILLNEQLSYKADKFKREIDLMKHQTNMLNTSFMIELNRQETSINFTIYLYSSGMIALICVLITWKKINVLKKKQSILVQ</sequence>
<organism evidence="4 5">
    <name type="scientific">Paramecium sonneborni</name>
    <dbReference type="NCBI Taxonomy" id="65129"/>
    <lineage>
        <taxon>Eukaryota</taxon>
        <taxon>Sar</taxon>
        <taxon>Alveolata</taxon>
        <taxon>Ciliophora</taxon>
        <taxon>Intramacronucleata</taxon>
        <taxon>Oligohymenophorea</taxon>
        <taxon>Peniculida</taxon>
        <taxon>Parameciidae</taxon>
        <taxon>Paramecium</taxon>
    </lineage>
</organism>
<name>A0A8S1REU3_9CILI</name>
<feature type="transmembrane region" description="Helical" evidence="1">
    <location>
        <begin position="231"/>
        <end position="250"/>
    </location>
</feature>
<dbReference type="CDD" id="cd02961">
    <property type="entry name" value="PDI_a_family"/>
    <property type="match status" value="1"/>
</dbReference>
<keyword evidence="2" id="KW-0732">Signal</keyword>
<evidence type="ECO:0000256" key="1">
    <source>
        <dbReference type="SAM" id="Phobius"/>
    </source>
</evidence>
<dbReference type="EMBL" id="CAJJDN010000159">
    <property type="protein sequence ID" value="CAD8125520.1"/>
    <property type="molecule type" value="Genomic_DNA"/>
</dbReference>